<evidence type="ECO:0000256" key="2">
    <source>
        <dbReference type="ARBA" id="ARBA00022692"/>
    </source>
</evidence>
<keyword evidence="3" id="KW-1133">Transmembrane helix</keyword>
<dbReference type="Gene3D" id="1.10.1200.120">
    <property type="entry name" value="Large-conductance mechanosensitive channel, MscL, domain 1"/>
    <property type="match status" value="1"/>
</dbReference>
<reference evidence="5 6" key="1">
    <citation type="submission" date="2023-01" db="EMBL/GenBank/DDBJ databases">
        <title>Analysis of 21 Apiospora genomes using comparative genomics revels a genus with tremendous synthesis potential of carbohydrate active enzymes and secondary metabolites.</title>
        <authorList>
            <person name="Sorensen T."/>
        </authorList>
    </citation>
    <scope>NUCLEOTIDE SEQUENCE [LARGE SCALE GENOMIC DNA]</scope>
    <source>
        <strain evidence="5 6">CBS 24483</strain>
    </source>
</reference>
<evidence type="ECO:0000256" key="4">
    <source>
        <dbReference type="ARBA" id="ARBA00023136"/>
    </source>
</evidence>
<proteinExistence type="predicted"/>
<gene>
    <name evidence="5" type="ORF">PG986_006100</name>
</gene>
<dbReference type="Proteomes" id="UP001391051">
    <property type="component" value="Unassembled WGS sequence"/>
</dbReference>
<keyword evidence="4" id="KW-0472">Membrane</keyword>
<organism evidence="5 6">
    <name type="scientific">Apiospora aurea</name>
    <dbReference type="NCBI Taxonomy" id="335848"/>
    <lineage>
        <taxon>Eukaryota</taxon>
        <taxon>Fungi</taxon>
        <taxon>Dikarya</taxon>
        <taxon>Ascomycota</taxon>
        <taxon>Pezizomycotina</taxon>
        <taxon>Sordariomycetes</taxon>
        <taxon>Xylariomycetidae</taxon>
        <taxon>Amphisphaeriales</taxon>
        <taxon>Apiosporaceae</taxon>
        <taxon>Apiospora</taxon>
    </lineage>
</organism>
<evidence type="ECO:0000256" key="1">
    <source>
        <dbReference type="ARBA" id="ARBA00004141"/>
    </source>
</evidence>
<dbReference type="RefSeq" id="XP_066702184.1">
    <property type="nucleotide sequence ID" value="XM_066842322.1"/>
</dbReference>
<accession>A0ABR1QJT4</accession>
<dbReference type="EMBL" id="JAQQWE010000004">
    <property type="protein sequence ID" value="KAK7956878.1"/>
    <property type="molecule type" value="Genomic_DNA"/>
</dbReference>
<evidence type="ECO:0000313" key="6">
    <source>
        <dbReference type="Proteomes" id="UP001391051"/>
    </source>
</evidence>
<name>A0ABR1QJT4_9PEZI</name>
<dbReference type="SUPFAM" id="SSF81330">
    <property type="entry name" value="Gated mechanosensitive channel"/>
    <property type="match status" value="1"/>
</dbReference>
<dbReference type="PANTHER" id="PTHR30266:SF2">
    <property type="entry name" value="LARGE-CONDUCTANCE MECHANOSENSITIVE CHANNEL"/>
    <property type="match status" value="1"/>
</dbReference>
<comment type="subcellular location">
    <subcellularLocation>
        <location evidence="1">Membrane</location>
        <topology evidence="1">Multi-pass membrane protein</topology>
    </subcellularLocation>
</comment>
<sequence length="203" mass="23041">MPRLDDDERTQLLERGEEHARRLFHDFVDFAFNGNILEIAVGLILASAFTELTTSFVSDILLPPIAVILPLNRNIDEKFAVLKAGPKYDDLDGYTTLAQAQLDGAVVLAYGVFVNKCVNFLGVGLALYCLARVYQCISPEPIIKHTVKCRYCKKQISDKVESYTYSFRLIMSENTMKLTTIYMQAVRCVNCTSWLDGREERMH</sequence>
<dbReference type="InterPro" id="IPR037673">
    <property type="entry name" value="MSC/AndL"/>
</dbReference>
<dbReference type="InterPro" id="IPR036019">
    <property type="entry name" value="MscL_channel"/>
</dbReference>
<dbReference type="PANTHER" id="PTHR30266">
    <property type="entry name" value="MECHANOSENSITIVE CHANNEL MSCL"/>
    <property type="match status" value="1"/>
</dbReference>
<evidence type="ECO:0000256" key="3">
    <source>
        <dbReference type="ARBA" id="ARBA00022989"/>
    </source>
</evidence>
<comment type="caution">
    <text evidence="5">The sequence shown here is derived from an EMBL/GenBank/DDBJ whole genome shotgun (WGS) entry which is preliminary data.</text>
</comment>
<evidence type="ECO:0000313" key="5">
    <source>
        <dbReference type="EMBL" id="KAK7956878.1"/>
    </source>
</evidence>
<protein>
    <submittedName>
        <fullName evidence="5">Large conductance mechanosensitive channel protein</fullName>
    </submittedName>
</protein>
<keyword evidence="6" id="KW-1185">Reference proteome</keyword>
<keyword evidence="2" id="KW-0812">Transmembrane</keyword>
<dbReference type="GeneID" id="92075384"/>
<dbReference type="Pfam" id="PF01741">
    <property type="entry name" value="MscL"/>
    <property type="match status" value="1"/>
</dbReference>